<dbReference type="PROSITE" id="PS50097">
    <property type="entry name" value="BTB"/>
    <property type="match status" value="1"/>
</dbReference>
<comment type="caution">
    <text evidence="2">The sequence shown here is derived from an EMBL/GenBank/DDBJ whole genome shotgun (WGS) entry which is preliminary data.</text>
</comment>
<reference evidence="2 3" key="1">
    <citation type="journal article" date="2024" name="J Genomics">
        <title>Draft genome sequencing and assembly of Favolaschia claudopus CIRM-BRFM 2984 isolated from oak limbs.</title>
        <authorList>
            <person name="Navarro D."/>
            <person name="Drula E."/>
            <person name="Chaduli D."/>
            <person name="Cazenave R."/>
            <person name="Ahrendt S."/>
            <person name="Wang J."/>
            <person name="Lipzen A."/>
            <person name="Daum C."/>
            <person name="Barry K."/>
            <person name="Grigoriev I.V."/>
            <person name="Favel A."/>
            <person name="Rosso M.N."/>
            <person name="Martin F."/>
        </authorList>
    </citation>
    <scope>NUCLEOTIDE SEQUENCE [LARGE SCALE GENOMIC DNA]</scope>
    <source>
        <strain evidence="2 3">CIRM-BRFM 2984</strain>
    </source>
</reference>
<organism evidence="2 3">
    <name type="scientific">Favolaschia claudopus</name>
    <dbReference type="NCBI Taxonomy" id="2862362"/>
    <lineage>
        <taxon>Eukaryota</taxon>
        <taxon>Fungi</taxon>
        <taxon>Dikarya</taxon>
        <taxon>Basidiomycota</taxon>
        <taxon>Agaricomycotina</taxon>
        <taxon>Agaricomycetes</taxon>
        <taxon>Agaricomycetidae</taxon>
        <taxon>Agaricales</taxon>
        <taxon>Marasmiineae</taxon>
        <taxon>Mycenaceae</taxon>
        <taxon>Favolaschia</taxon>
    </lineage>
</organism>
<feature type="non-terminal residue" evidence="2">
    <location>
        <position position="1"/>
    </location>
</feature>
<evidence type="ECO:0000259" key="1">
    <source>
        <dbReference type="PROSITE" id="PS50097"/>
    </source>
</evidence>
<feature type="domain" description="BTB" evidence="1">
    <location>
        <begin position="1"/>
        <end position="71"/>
    </location>
</feature>
<name>A0AAW0AKP9_9AGAR</name>
<dbReference type="InterPro" id="IPR000210">
    <property type="entry name" value="BTB/POZ_dom"/>
</dbReference>
<gene>
    <name evidence="2" type="ORF">R3P38DRAFT_2547565</name>
</gene>
<evidence type="ECO:0000313" key="3">
    <source>
        <dbReference type="Proteomes" id="UP001362999"/>
    </source>
</evidence>
<proteinExistence type="predicted"/>
<keyword evidence="3" id="KW-1185">Reference proteome</keyword>
<accession>A0AAW0AKP9</accession>
<dbReference type="InterPro" id="IPR011333">
    <property type="entry name" value="SKP1/BTB/POZ_sf"/>
</dbReference>
<dbReference type="Gene3D" id="3.30.710.10">
    <property type="entry name" value="Potassium Channel Kv1.1, Chain A"/>
    <property type="match status" value="1"/>
</dbReference>
<dbReference type="Pfam" id="PF00651">
    <property type="entry name" value="BTB"/>
    <property type="match status" value="1"/>
</dbReference>
<dbReference type="SUPFAM" id="SSF54695">
    <property type="entry name" value="POZ domain"/>
    <property type="match status" value="1"/>
</dbReference>
<dbReference type="EMBL" id="JAWWNJ010000061">
    <property type="protein sequence ID" value="KAK7012966.1"/>
    <property type="molecule type" value="Genomic_DNA"/>
</dbReference>
<dbReference type="AlphaFoldDB" id="A0AAW0AKP9"/>
<evidence type="ECO:0000313" key="2">
    <source>
        <dbReference type="EMBL" id="KAK7012966.1"/>
    </source>
</evidence>
<sequence length="89" mass="10005">ADTILRSSDGIDFHVWRVILSSASPFFKDMFSLPQDTSSEAGTPVIPVAENSQLLDAFLLTILVSRCHPEAVRRSRPARRRYRACDDEV</sequence>
<protein>
    <recommendedName>
        <fullName evidence="1">BTB domain-containing protein</fullName>
    </recommendedName>
</protein>
<dbReference type="Proteomes" id="UP001362999">
    <property type="component" value="Unassembled WGS sequence"/>
</dbReference>